<name>A0A3S5CPN7_9PLAT</name>
<dbReference type="AlphaFoldDB" id="A0A3S5CPN7"/>
<organism evidence="2 3">
    <name type="scientific">Protopolystoma xenopodis</name>
    <dbReference type="NCBI Taxonomy" id="117903"/>
    <lineage>
        <taxon>Eukaryota</taxon>
        <taxon>Metazoa</taxon>
        <taxon>Spiralia</taxon>
        <taxon>Lophotrochozoa</taxon>
        <taxon>Platyhelminthes</taxon>
        <taxon>Monogenea</taxon>
        <taxon>Polyopisthocotylea</taxon>
        <taxon>Polystomatidea</taxon>
        <taxon>Polystomatidae</taxon>
        <taxon>Protopolystoma</taxon>
    </lineage>
</organism>
<keyword evidence="3" id="KW-1185">Reference proteome</keyword>
<evidence type="ECO:0000256" key="1">
    <source>
        <dbReference type="SAM" id="MobiDB-lite"/>
    </source>
</evidence>
<feature type="region of interest" description="Disordered" evidence="1">
    <location>
        <begin position="1"/>
        <end position="60"/>
    </location>
</feature>
<protein>
    <submittedName>
        <fullName evidence="2">Uncharacterized protein</fullName>
    </submittedName>
</protein>
<sequence length="60" mass="6459">MNLGEVLNKIPRPPVSLPQMPSIGSLGLGGGHKDLSQLGRAPLNMTQVRKSKSHLETHCM</sequence>
<gene>
    <name evidence="2" type="ORF">PXEA_LOCUS31438</name>
</gene>
<reference evidence="2" key="1">
    <citation type="submission" date="2018-11" db="EMBL/GenBank/DDBJ databases">
        <authorList>
            <consortium name="Pathogen Informatics"/>
        </authorList>
    </citation>
    <scope>NUCLEOTIDE SEQUENCE</scope>
</reference>
<comment type="caution">
    <text evidence="2">The sequence shown here is derived from an EMBL/GenBank/DDBJ whole genome shotgun (WGS) entry which is preliminary data.</text>
</comment>
<accession>A0A3S5CPN7</accession>
<dbReference type="Proteomes" id="UP000784294">
    <property type="component" value="Unassembled WGS sequence"/>
</dbReference>
<evidence type="ECO:0000313" key="2">
    <source>
        <dbReference type="EMBL" id="VEL37998.1"/>
    </source>
</evidence>
<proteinExistence type="predicted"/>
<evidence type="ECO:0000313" key="3">
    <source>
        <dbReference type="Proteomes" id="UP000784294"/>
    </source>
</evidence>
<dbReference type="EMBL" id="CAAALY010256576">
    <property type="protein sequence ID" value="VEL37998.1"/>
    <property type="molecule type" value="Genomic_DNA"/>
</dbReference>